<dbReference type="Proteomes" id="UP000692816">
    <property type="component" value="Unassembled WGS sequence"/>
</dbReference>
<name>A0ABS3MPQ0_9BRAD</name>
<comment type="caution">
    <text evidence="1">The sequence shown here is derived from an EMBL/GenBank/DDBJ whole genome shotgun (WGS) entry which is preliminary data.</text>
</comment>
<evidence type="ECO:0000313" key="1">
    <source>
        <dbReference type="EMBL" id="MBO1433472.1"/>
    </source>
</evidence>
<keyword evidence="2" id="KW-1185">Reference proteome</keyword>
<reference evidence="1" key="1">
    <citation type="journal article" date="2021" name="Int. J. Syst. Evol. Microbiol.">
        <title>Bradyrhizobium septentrionale sp. nov. (sv. septentrionale) and Bradyrhizobium quebecense sp. nov. (sv. septentrionale) associated with legumes native to Canada possess rearranged symbiosis genes and numerous insertion sequences.</title>
        <authorList>
            <person name="Bromfield E.S.P."/>
            <person name="Cloutier S."/>
        </authorList>
    </citation>
    <scope>NUCLEOTIDE SEQUENCE</scope>
    <source>
        <strain evidence="1">12S5</strain>
    </source>
</reference>
<dbReference type="EMBL" id="JAGEPA010000001">
    <property type="protein sequence ID" value="MBO1433472.1"/>
    <property type="molecule type" value="Genomic_DNA"/>
</dbReference>
<proteinExistence type="predicted"/>
<accession>A0ABS3MPQ0</accession>
<evidence type="ECO:0000313" key="2">
    <source>
        <dbReference type="Proteomes" id="UP000692816"/>
    </source>
</evidence>
<protein>
    <submittedName>
        <fullName evidence="1">Uncharacterized protein</fullName>
    </submittedName>
</protein>
<organism evidence="1 2">
    <name type="scientific">Bradyrhizobium quebecense</name>
    <dbReference type="NCBI Taxonomy" id="2748629"/>
    <lineage>
        <taxon>Bacteria</taxon>
        <taxon>Pseudomonadati</taxon>
        <taxon>Pseudomonadota</taxon>
        <taxon>Alphaproteobacteria</taxon>
        <taxon>Hyphomicrobiales</taxon>
        <taxon>Nitrobacteraceae</taxon>
        <taxon>Bradyrhizobium</taxon>
    </lineage>
</organism>
<dbReference type="RefSeq" id="WP_207835874.1">
    <property type="nucleotide sequence ID" value="NZ_CP088282.1"/>
</dbReference>
<sequence>MKGIIAETCHYSQSLDAFPASREVACGFFAASLLVCGQFLCKQATVAQSKLLQRHIHRRLAATKVDVR</sequence>
<gene>
    <name evidence="1" type="ORF">J4P68_29915</name>
</gene>